<dbReference type="InterPro" id="IPR033138">
    <property type="entry name" value="Cu_oxidase_CS"/>
</dbReference>
<feature type="region of interest" description="Disordered" evidence="8">
    <location>
        <begin position="635"/>
        <end position="677"/>
    </location>
</feature>
<keyword evidence="6" id="KW-1015">Disulfide bond</keyword>
<keyword evidence="15" id="KW-1185">Reference proteome</keyword>
<evidence type="ECO:0000256" key="3">
    <source>
        <dbReference type="ARBA" id="ARBA00022729"/>
    </source>
</evidence>
<dbReference type="GO" id="GO:0033573">
    <property type="term" value="C:high-affinity iron permease complex"/>
    <property type="evidence" value="ECO:0007669"/>
    <property type="project" value="TreeGrafter"/>
</dbReference>
<evidence type="ECO:0000259" key="12">
    <source>
        <dbReference type="Pfam" id="PF07731"/>
    </source>
</evidence>
<keyword evidence="5" id="KW-0186">Copper</keyword>
<keyword evidence="7" id="KW-0325">Glycoprotein</keyword>
<evidence type="ECO:0000256" key="6">
    <source>
        <dbReference type="ARBA" id="ARBA00023157"/>
    </source>
</evidence>
<comment type="similarity">
    <text evidence="1">Belongs to the multicopper oxidase family.</text>
</comment>
<comment type="caution">
    <text evidence="14">The sequence shown here is derived from an EMBL/GenBank/DDBJ whole genome shotgun (WGS) entry which is preliminary data.</text>
</comment>
<dbReference type="InterPro" id="IPR011707">
    <property type="entry name" value="Cu-oxidase-like_N"/>
</dbReference>
<dbReference type="SUPFAM" id="SSF49503">
    <property type="entry name" value="Cupredoxins"/>
    <property type="match status" value="3"/>
</dbReference>
<dbReference type="InterPro" id="IPR008972">
    <property type="entry name" value="Cupredoxin"/>
</dbReference>
<dbReference type="Pfam" id="PF07732">
    <property type="entry name" value="Cu-oxidase_3"/>
    <property type="match status" value="1"/>
</dbReference>
<dbReference type="CDD" id="cd13877">
    <property type="entry name" value="CuRO_2_Fet3p_like"/>
    <property type="match status" value="1"/>
</dbReference>
<dbReference type="Pfam" id="PF00394">
    <property type="entry name" value="Cu-oxidase"/>
    <property type="match status" value="1"/>
</dbReference>
<proteinExistence type="inferred from homology"/>
<feature type="domain" description="Plastocyanin-like" evidence="11">
    <location>
        <begin position="174"/>
        <end position="339"/>
    </location>
</feature>
<dbReference type="PANTHER" id="PTHR11709:SF361">
    <property type="entry name" value="IRON TRANSPORT MULTICOPPER OXIDASE FET3"/>
    <property type="match status" value="1"/>
</dbReference>
<dbReference type="PROSITE" id="PS00080">
    <property type="entry name" value="MULTICOPPER_OXIDASE2"/>
    <property type="match status" value="1"/>
</dbReference>
<feature type="domain" description="Plastocyanin-like" evidence="13">
    <location>
        <begin position="39"/>
        <end position="166"/>
    </location>
</feature>
<evidence type="ECO:0000259" key="13">
    <source>
        <dbReference type="Pfam" id="PF07732"/>
    </source>
</evidence>
<evidence type="ECO:0000256" key="9">
    <source>
        <dbReference type="SAM" id="Phobius"/>
    </source>
</evidence>
<dbReference type="InterPro" id="IPR002355">
    <property type="entry name" value="Cu_oxidase_Cu_BS"/>
</dbReference>
<evidence type="ECO:0000256" key="7">
    <source>
        <dbReference type="ARBA" id="ARBA00023180"/>
    </source>
</evidence>
<feature type="chain" id="PRO_5034168488" description="Ferroxidase" evidence="10">
    <location>
        <begin position="25"/>
        <end position="677"/>
    </location>
</feature>
<evidence type="ECO:0000256" key="8">
    <source>
        <dbReference type="SAM" id="MobiDB-lite"/>
    </source>
</evidence>
<dbReference type="Gene3D" id="2.60.40.420">
    <property type="entry name" value="Cupredoxins - blue copper proteins"/>
    <property type="match status" value="3"/>
</dbReference>
<dbReference type="CDD" id="cd13899">
    <property type="entry name" value="CuRO_3_Fet3p"/>
    <property type="match status" value="1"/>
</dbReference>
<dbReference type="Proteomes" id="UP000567179">
    <property type="component" value="Unassembled WGS sequence"/>
</dbReference>
<dbReference type="GO" id="GO:0010106">
    <property type="term" value="P:cellular response to iron ion starvation"/>
    <property type="evidence" value="ECO:0007669"/>
    <property type="project" value="TreeGrafter"/>
</dbReference>
<accession>A0A8H5B859</accession>
<evidence type="ECO:0000256" key="5">
    <source>
        <dbReference type="ARBA" id="ARBA00023008"/>
    </source>
</evidence>
<dbReference type="AlphaFoldDB" id="A0A8H5B859"/>
<dbReference type="InterPro" id="IPR011706">
    <property type="entry name" value="Cu-oxidase_C"/>
</dbReference>
<feature type="domain" description="Plastocyanin-like" evidence="12">
    <location>
        <begin position="424"/>
        <end position="537"/>
    </location>
</feature>
<evidence type="ECO:0000256" key="2">
    <source>
        <dbReference type="ARBA" id="ARBA00022723"/>
    </source>
</evidence>
<keyword evidence="9" id="KW-0472">Membrane</keyword>
<reference evidence="14 15" key="1">
    <citation type="journal article" date="2020" name="ISME J.">
        <title>Uncovering the hidden diversity of litter-decomposition mechanisms in mushroom-forming fungi.</title>
        <authorList>
            <person name="Floudas D."/>
            <person name="Bentzer J."/>
            <person name="Ahren D."/>
            <person name="Johansson T."/>
            <person name="Persson P."/>
            <person name="Tunlid A."/>
        </authorList>
    </citation>
    <scope>NUCLEOTIDE SEQUENCE [LARGE SCALE GENOMIC DNA]</scope>
    <source>
        <strain evidence="14 15">CBS 101986</strain>
    </source>
</reference>
<organism evidence="14 15">
    <name type="scientific">Psilocybe cf. subviscida</name>
    <dbReference type="NCBI Taxonomy" id="2480587"/>
    <lineage>
        <taxon>Eukaryota</taxon>
        <taxon>Fungi</taxon>
        <taxon>Dikarya</taxon>
        <taxon>Basidiomycota</taxon>
        <taxon>Agaricomycotina</taxon>
        <taxon>Agaricomycetes</taxon>
        <taxon>Agaricomycetidae</taxon>
        <taxon>Agaricales</taxon>
        <taxon>Agaricineae</taxon>
        <taxon>Strophariaceae</taxon>
        <taxon>Psilocybe</taxon>
    </lineage>
</organism>
<keyword evidence="9" id="KW-0812">Transmembrane</keyword>
<evidence type="ECO:0000256" key="10">
    <source>
        <dbReference type="SAM" id="SignalP"/>
    </source>
</evidence>
<dbReference type="GO" id="GO:0004322">
    <property type="term" value="F:ferroxidase activity"/>
    <property type="evidence" value="ECO:0007669"/>
    <property type="project" value="TreeGrafter"/>
</dbReference>
<dbReference type="InterPro" id="IPR044130">
    <property type="entry name" value="CuRO_2_Fet3-like"/>
</dbReference>
<evidence type="ECO:0008006" key="16">
    <source>
        <dbReference type="Google" id="ProtNLM"/>
    </source>
</evidence>
<feature type="transmembrane region" description="Helical" evidence="9">
    <location>
        <begin position="593"/>
        <end position="615"/>
    </location>
</feature>
<dbReference type="Pfam" id="PF07731">
    <property type="entry name" value="Cu-oxidase_2"/>
    <property type="match status" value="1"/>
</dbReference>
<gene>
    <name evidence="14" type="ORF">D9619_010859</name>
</gene>
<name>A0A8H5B859_9AGAR</name>
<sequence length="677" mass="73662">MKSIFTSPGLLPLALGALTTTAFAGVQEIWWNITYVEGVNPDGLAERRVIGVNNTWPPPPVEVNTVDSLLVHVTNSLDVATSLHHHGMFFNSTSWMDGAVGVSECGIPPGAQFDYVVPIHSSDQWGTYWVHAHNQPHVHLWSQKSADTHGQYVDGLRAPVVIHPPKEVHQYDDEFTVVLGDWYHDEHSVLINQFVSIANPGGAEPVPDSALIYFTHQGKYMGPISGTSPSPVTAAVGFNENATLPFVPGKTYRLRILNTSAFAMFFFWIDGHDMRIIEVDGTDVEESPIDLISVTVAQRYSILVTARNDTTANWAIHANMDTDMFDTVPAALQPNITSSITYTPSAPLTDLGTIDAYEDVDDLALVPVIPIAQPVANKRIELEVSFDTMDDGTNHAMFNLVTYNSPLTPAIFSTMTLGGNATDAAAYGPQSFVVEHMDVVDIVVKNGDAGKHPFHLHGHKPMIVGRSLDYTSTDPALNPPIVEGQKNPIRRDTVQIPTMQSATLRVVADNPGVWFFHCHIDWHLSVGLAIQLVEAPQLAQQQAARIPPVMYDHCKALGKPISGNAAGHADITDFSGWRLGPFPQILGWRPKGIGAMAGCVLTAVLGMLCVVWYALGGGMTDEEVEREVREHLRQKDEKRQKMWSFVSGKGLGKGKATSTGEGEPEGGALVGGEKTRS</sequence>
<dbReference type="OrthoDB" id="2121828at2759"/>
<evidence type="ECO:0000313" key="15">
    <source>
        <dbReference type="Proteomes" id="UP000567179"/>
    </source>
</evidence>
<feature type="signal peptide" evidence="10">
    <location>
        <begin position="1"/>
        <end position="24"/>
    </location>
</feature>
<keyword evidence="4" id="KW-0560">Oxidoreductase</keyword>
<dbReference type="PANTHER" id="PTHR11709">
    <property type="entry name" value="MULTI-COPPER OXIDASE"/>
    <property type="match status" value="1"/>
</dbReference>
<evidence type="ECO:0000256" key="1">
    <source>
        <dbReference type="ARBA" id="ARBA00010609"/>
    </source>
</evidence>
<keyword evidence="2" id="KW-0479">Metal-binding</keyword>
<evidence type="ECO:0000313" key="14">
    <source>
        <dbReference type="EMBL" id="KAF5318530.1"/>
    </source>
</evidence>
<dbReference type="GO" id="GO:0033215">
    <property type="term" value="P:reductive iron assimilation"/>
    <property type="evidence" value="ECO:0007669"/>
    <property type="project" value="TreeGrafter"/>
</dbReference>
<keyword evidence="3 10" id="KW-0732">Signal</keyword>
<protein>
    <recommendedName>
        <fullName evidence="16">Ferroxidase</fullName>
    </recommendedName>
</protein>
<dbReference type="InterPro" id="IPR001117">
    <property type="entry name" value="Cu-oxidase_2nd"/>
</dbReference>
<evidence type="ECO:0000259" key="11">
    <source>
        <dbReference type="Pfam" id="PF00394"/>
    </source>
</evidence>
<dbReference type="PROSITE" id="PS00079">
    <property type="entry name" value="MULTICOPPER_OXIDASE1"/>
    <property type="match status" value="1"/>
</dbReference>
<dbReference type="GO" id="GO:0005507">
    <property type="term" value="F:copper ion binding"/>
    <property type="evidence" value="ECO:0007669"/>
    <property type="project" value="InterPro"/>
</dbReference>
<keyword evidence="9" id="KW-1133">Transmembrane helix</keyword>
<dbReference type="InterPro" id="IPR045087">
    <property type="entry name" value="Cu-oxidase_fam"/>
</dbReference>
<dbReference type="EMBL" id="JAACJJ010000030">
    <property type="protein sequence ID" value="KAF5318530.1"/>
    <property type="molecule type" value="Genomic_DNA"/>
</dbReference>
<evidence type="ECO:0000256" key="4">
    <source>
        <dbReference type="ARBA" id="ARBA00023002"/>
    </source>
</evidence>